<dbReference type="PANTHER" id="PTHR21445">
    <property type="entry name" value="ENDONUCLEASE IV ENDODEOXYRIBONUCLEASE IV"/>
    <property type="match status" value="1"/>
</dbReference>
<protein>
    <recommendedName>
        <fullName evidence="9">Probable endonuclease 4</fullName>
        <ecNumber evidence="9">3.1.21.2</ecNumber>
    </recommendedName>
    <alternativeName>
        <fullName evidence="9">Endodeoxyribonuclease IV</fullName>
    </alternativeName>
    <alternativeName>
        <fullName evidence="9">Endonuclease IV</fullName>
    </alternativeName>
</protein>
<dbReference type="PROSITE" id="PS51432">
    <property type="entry name" value="AP_NUCLEASE_F2_4"/>
    <property type="match status" value="1"/>
</dbReference>
<keyword evidence="4 9" id="KW-0255">Endonuclease</keyword>
<dbReference type="NCBIfam" id="TIGR00587">
    <property type="entry name" value="nfo"/>
    <property type="match status" value="1"/>
</dbReference>
<evidence type="ECO:0000259" key="10">
    <source>
        <dbReference type="Pfam" id="PF01261"/>
    </source>
</evidence>
<dbReference type="GO" id="GO:0008270">
    <property type="term" value="F:zinc ion binding"/>
    <property type="evidence" value="ECO:0007669"/>
    <property type="project" value="UniProtKB-UniRule"/>
</dbReference>
<comment type="catalytic activity">
    <reaction evidence="9">
        <text>Endonucleolytic cleavage to 5'-phosphooligonucleotide end-products.</text>
        <dbReference type="EC" id="3.1.21.2"/>
    </reaction>
</comment>
<feature type="binding site" evidence="9">
    <location>
        <position position="260"/>
    </location>
    <ligand>
        <name>Zn(2+)</name>
        <dbReference type="ChEBI" id="CHEBI:29105"/>
        <label>2</label>
    </ligand>
</feature>
<dbReference type="PANTHER" id="PTHR21445:SF0">
    <property type="entry name" value="APURINIC-APYRIMIDINIC ENDONUCLEASE"/>
    <property type="match status" value="1"/>
</dbReference>
<feature type="binding site" evidence="9">
    <location>
        <position position="67"/>
    </location>
    <ligand>
        <name>Zn(2+)</name>
        <dbReference type="ChEBI" id="CHEBI:29105"/>
        <label>1</label>
    </ligand>
</feature>
<feature type="binding site" evidence="9">
    <location>
        <position position="215"/>
    </location>
    <ligand>
        <name>Zn(2+)</name>
        <dbReference type="ChEBI" id="CHEBI:29105"/>
        <label>2</label>
    </ligand>
</feature>
<organism evidence="11">
    <name type="scientific">Tuwongella immobilis</name>
    <dbReference type="NCBI Taxonomy" id="692036"/>
    <lineage>
        <taxon>Bacteria</taxon>
        <taxon>Pseudomonadati</taxon>
        <taxon>Planctomycetota</taxon>
        <taxon>Planctomycetia</taxon>
        <taxon>Gemmatales</taxon>
        <taxon>Gemmataceae</taxon>
        <taxon>Tuwongella</taxon>
    </lineage>
</organism>
<dbReference type="FunCoup" id="A0A6C2YQ65">
    <property type="interactions" value="284"/>
</dbReference>
<feature type="binding site" evidence="9">
    <location>
        <position position="144"/>
    </location>
    <ligand>
        <name>Zn(2+)</name>
        <dbReference type="ChEBI" id="CHEBI:29105"/>
        <label>2</label>
    </ligand>
</feature>
<dbReference type="EMBL" id="LR593887">
    <property type="protein sequence ID" value="VTS04009.1"/>
    <property type="molecule type" value="Genomic_DNA"/>
</dbReference>
<dbReference type="FunFam" id="3.20.20.150:FF:000001">
    <property type="entry name" value="Probable endonuclease 4"/>
    <property type="match status" value="1"/>
</dbReference>
<keyword evidence="12" id="KW-1185">Reference proteome</keyword>
<evidence type="ECO:0000256" key="6">
    <source>
        <dbReference type="ARBA" id="ARBA00022801"/>
    </source>
</evidence>
<dbReference type="PROSITE" id="PS00730">
    <property type="entry name" value="AP_NUCLEASE_F2_2"/>
    <property type="match status" value="1"/>
</dbReference>
<feature type="binding site" evidence="9">
    <location>
        <position position="230"/>
    </location>
    <ligand>
        <name>Zn(2+)</name>
        <dbReference type="ChEBI" id="CHEBI:29105"/>
        <label>3</label>
    </ligand>
</feature>
<feature type="binding site" evidence="9">
    <location>
        <position position="181"/>
    </location>
    <ligand>
        <name>Zn(2+)</name>
        <dbReference type="ChEBI" id="CHEBI:29105"/>
        <label>3</label>
    </ligand>
</feature>
<dbReference type="InterPro" id="IPR013022">
    <property type="entry name" value="Xyl_isomerase-like_TIM-brl"/>
</dbReference>
<evidence type="ECO:0000256" key="5">
    <source>
        <dbReference type="ARBA" id="ARBA00022763"/>
    </source>
</evidence>
<dbReference type="KEGG" id="tim:GMBLW1_06410"/>
<dbReference type="RefSeq" id="WP_162658400.1">
    <property type="nucleotide sequence ID" value="NZ_LR593887.1"/>
</dbReference>
<keyword evidence="5 9" id="KW-0227">DNA damage</keyword>
<dbReference type="PROSITE" id="PS00731">
    <property type="entry name" value="AP_NUCLEASE_F2_3"/>
    <property type="match status" value="1"/>
</dbReference>
<feature type="binding site" evidence="9">
    <location>
        <position position="144"/>
    </location>
    <ligand>
        <name>Zn(2+)</name>
        <dbReference type="ChEBI" id="CHEBI:29105"/>
        <label>1</label>
    </ligand>
</feature>
<keyword evidence="6 9" id="KW-0378">Hydrolase</keyword>
<feature type="binding site" evidence="9">
    <location>
        <position position="178"/>
    </location>
    <ligand>
        <name>Zn(2+)</name>
        <dbReference type="ChEBI" id="CHEBI:29105"/>
        <label>2</label>
    </ligand>
</feature>
<dbReference type="InterPro" id="IPR001719">
    <property type="entry name" value="AP_endonuc_2"/>
</dbReference>
<evidence type="ECO:0000313" key="11">
    <source>
        <dbReference type="EMBL" id="VIP03319.1"/>
    </source>
</evidence>
<dbReference type="PROSITE" id="PS00729">
    <property type="entry name" value="AP_NUCLEASE_F2_1"/>
    <property type="match status" value="1"/>
</dbReference>
<feature type="binding site" evidence="9">
    <location>
        <position position="228"/>
    </location>
    <ligand>
        <name>Zn(2+)</name>
        <dbReference type="ChEBI" id="CHEBI:29105"/>
        <label>3</label>
    </ligand>
</feature>
<dbReference type="GO" id="GO:0003906">
    <property type="term" value="F:DNA-(apurinic or apyrimidinic site) endonuclease activity"/>
    <property type="evidence" value="ECO:0007669"/>
    <property type="project" value="TreeGrafter"/>
</dbReference>
<dbReference type="HAMAP" id="MF_00152">
    <property type="entry name" value="Nfo"/>
    <property type="match status" value="1"/>
</dbReference>
<keyword evidence="8 9" id="KW-0234">DNA repair</keyword>
<keyword evidence="7 9" id="KW-0862">Zinc</keyword>
<comment type="function">
    <text evidence="9">Endonuclease IV plays a role in DNA repair. It cleaves phosphodiester bonds at apurinic or apyrimidinic (AP) sites, generating a 3'-hydroxyl group and a 5'-terminal sugar phosphate.</text>
</comment>
<dbReference type="AlphaFoldDB" id="A0A6C2YQ65"/>
<evidence type="ECO:0000256" key="9">
    <source>
        <dbReference type="HAMAP-Rule" id="MF_00152"/>
    </source>
</evidence>
<feature type="domain" description="Xylose isomerase-like TIM barrel" evidence="10">
    <location>
        <begin position="18"/>
        <end position="266"/>
    </location>
</feature>
<keyword evidence="3 9" id="KW-0479">Metal-binding</keyword>
<evidence type="ECO:0000313" key="12">
    <source>
        <dbReference type="Proteomes" id="UP000464378"/>
    </source>
</evidence>
<dbReference type="EMBL" id="LR586016">
    <property type="protein sequence ID" value="VIP03319.1"/>
    <property type="molecule type" value="Genomic_DNA"/>
</dbReference>
<evidence type="ECO:0000256" key="2">
    <source>
        <dbReference type="ARBA" id="ARBA00022722"/>
    </source>
</evidence>
<dbReference type="EC" id="3.1.21.2" evidence="9"/>
<gene>
    <name evidence="9" type="primary">nfo</name>
    <name evidence="11" type="ORF">GMBLW1_06410</name>
</gene>
<evidence type="ECO:0000256" key="4">
    <source>
        <dbReference type="ARBA" id="ARBA00022759"/>
    </source>
</evidence>
<evidence type="ECO:0000256" key="1">
    <source>
        <dbReference type="ARBA" id="ARBA00005340"/>
    </source>
</evidence>
<dbReference type="CDD" id="cd00019">
    <property type="entry name" value="AP2Ec"/>
    <property type="match status" value="1"/>
</dbReference>
<sequence length="295" mass="32542">MPVFGVHTSTAGGLVNAVREATKLGCETFQMFTKNANQWQAKPLQDSEIAQFRRELHESGLRFPTAHDSYLINLASADDALREKSIAAFRVEYQRAEALGLQYLVMHPGAALKSPEDEALARVVESFDRIHSECPDFRVQILVETTAGQGSTLGYRFEHLATILGGVREPQRMGVCLDTCHVFAAGYALEPQAAYDATFAEFDRVIGLSWIRLFHVNDSVKPLGSRVDRHAAIGQGAIGLAAFQRLVRDPRFTDLPMILETPKTGDDDQAMDPINLQTLRNCRIEGSGDSPRDPG</sequence>
<name>A0A6C2YQ65_9BACT</name>
<reference evidence="11" key="1">
    <citation type="submission" date="2019-04" db="EMBL/GenBank/DDBJ databases">
        <authorList>
            <consortium name="Science for Life Laboratories"/>
        </authorList>
    </citation>
    <scope>NUCLEOTIDE SEQUENCE</scope>
    <source>
        <strain evidence="11">MBLW1</strain>
    </source>
</reference>
<evidence type="ECO:0000256" key="3">
    <source>
        <dbReference type="ARBA" id="ARBA00022723"/>
    </source>
</evidence>
<dbReference type="GO" id="GO:0008081">
    <property type="term" value="F:phosphoric diester hydrolase activity"/>
    <property type="evidence" value="ECO:0007669"/>
    <property type="project" value="TreeGrafter"/>
</dbReference>
<dbReference type="InterPro" id="IPR036237">
    <property type="entry name" value="Xyl_isomerase-like_sf"/>
</dbReference>
<dbReference type="InParanoid" id="A0A6C2YQ65"/>
<dbReference type="Proteomes" id="UP000464378">
    <property type="component" value="Chromosome"/>
</dbReference>
<dbReference type="Gene3D" id="3.20.20.150">
    <property type="entry name" value="Divalent-metal-dependent TIM barrel enzymes"/>
    <property type="match status" value="1"/>
</dbReference>
<dbReference type="Pfam" id="PF01261">
    <property type="entry name" value="AP_endonuc_2"/>
    <property type="match status" value="1"/>
</dbReference>
<feature type="binding site" evidence="9">
    <location>
        <position position="107"/>
    </location>
    <ligand>
        <name>Zn(2+)</name>
        <dbReference type="ChEBI" id="CHEBI:29105"/>
        <label>1</label>
    </ligand>
</feature>
<dbReference type="GO" id="GO:0006284">
    <property type="term" value="P:base-excision repair"/>
    <property type="evidence" value="ECO:0007669"/>
    <property type="project" value="TreeGrafter"/>
</dbReference>
<dbReference type="InterPro" id="IPR018246">
    <property type="entry name" value="AP_endonuc_F2_Zn_BS"/>
</dbReference>
<evidence type="ECO:0000256" key="8">
    <source>
        <dbReference type="ARBA" id="ARBA00023204"/>
    </source>
</evidence>
<proteinExistence type="inferred from homology"/>
<dbReference type="SUPFAM" id="SSF51658">
    <property type="entry name" value="Xylose isomerase-like"/>
    <property type="match status" value="1"/>
</dbReference>
<dbReference type="SMART" id="SM00518">
    <property type="entry name" value="AP2Ec"/>
    <property type="match status" value="1"/>
</dbReference>
<accession>A0A6C2YQ65</accession>
<dbReference type="GO" id="GO:0003677">
    <property type="term" value="F:DNA binding"/>
    <property type="evidence" value="ECO:0007669"/>
    <property type="project" value="InterPro"/>
</dbReference>
<evidence type="ECO:0000256" key="7">
    <source>
        <dbReference type="ARBA" id="ARBA00022833"/>
    </source>
</evidence>
<keyword evidence="2 9" id="KW-0540">Nuclease</keyword>
<dbReference type="GO" id="GO:0008833">
    <property type="term" value="F:deoxyribonuclease IV (phage-T4-induced) activity"/>
    <property type="evidence" value="ECO:0007669"/>
    <property type="project" value="UniProtKB-UniRule"/>
</dbReference>
<comment type="similarity">
    <text evidence="1 9">Belongs to the AP endonuclease 2 family.</text>
</comment>
<comment type="cofactor">
    <cofactor evidence="9">
        <name>Zn(2+)</name>
        <dbReference type="ChEBI" id="CHEBI:29105"/>
    </cofactor>
    <text evidence="9">Binds 3 Zn(2+) ions.</text>
</comment>